<dbReference type="Proteomes" id="UP000249091">
    <property type="component" value="Chromosome 1"/>
</dbReference>
<gene>
    <name evidence="1" type="ORF">NCTC10994_01221</name>
</gene>
<dbReference type="KEGG" id="rcr:NCTC10994_01221"/>
<dbReference type="Pfam" id="PF22752">
    <property type="entry name" value="DUF488-N3i"/>
    <property type="match status" value="1"/>
</dbReference>
<dbReference type="AlphaFoldDB" id="A0A2X4WZX7"/>
<name>A0A2X4WZX7_9NOCA</name>
<dbReference type="PANTHER" id="PTHR36849">
    <property type="entry name" value="CYTOPLASMIC PROTEIN-RELATED"/>
    <property type="match status" value="1"/>
</dbReference>
<protein>
    <submittedName>
        <fullName evidence="1">Uncharacterized conserved protein</fullName>
    </submittedName>
</protein>
<organism evidence="1 2">
    <name type="scientific">Rhodococcus coprophilus</name>
    <dbReference type="NCBI Taxonomy" id="38310"/>
    <lineage>
        <taxon>Bacteria</taxon>
        <taxon>Bacillati</taxon>
        <taxon>Actinomycetota</taxon>
        <taxon>Actinomycetes</taxon>
        <taxon>Mycobacteriales</taxon>
        <taxon>Nocardiaceae</taxon>
        <taxon>Rhodococcus</taxon>
    </lineage>
</organism>
<dbReference type="PANTHER" id="PTHR36849:SF1">
    <property type="entry name" value="CYTOPLASMIC PROTEIN"/>
    <property type="match status" value="1"/>
</dbReference>
<dbReference type="RefSeq" id="WP_072700225.1">
    <property type="nucleotide sequence ID" value="NZ_JAFBBL010000001.1"/>
</dbReference>
<dbReference type="EMBL" id="LS483468">
    <property type="protein sequence ID" value="SQI29744.1"/>
    <property type="molecule type" value="Genomic_DNA"/>
</dbReference>
<evidence type="ECO:0000313" key="1">
    <source>
        <dbReference type="EMBL" id="SQI29744.1"/>
    </source>
</evidence>
<sequence>MPHRTVTVERVYDHPGDEVPFRVLVDRLWPRGLRRDAFHYDEWAQNLAPSTDLRKWYSHDTSLFTEFRDRYRRELASPAATDAIARLDEAANGRALVLLTATRDVEHSGARVLADYLREH</sequence>
<evidence type="ECO:0000313" key="2">
    <source>
        <dbReference type="Proteomes" id="UP000249091"/>
    </source>
</evidence>
<proteinExistence type="predicted"/>
<accession>A0A2X4WZX7</accession>
<keyword evidence="2" id="KW-1185">Reference proteome</keyword>
<dbReference type="STRING" id="1219011.GCA_001895045_02176"/>
<dbReference type="InterPro" id="IPR052552">
    <property type="entry name" value="YeaO-like"/>
</dbReference>
<reference evidence="1 2" key="1">
    <citation type="submission" date="2018-06" db="EMBL/GenBank/DDBJ databases">
        <authorList>
            <consortium name="Pathogen Informatics"/>
            <person name="Doyle S."/>
        </authorList>
    </citation>
    <scope>NUCLEOTIDE SEQUENCE [LARGE SCALE GENOMIC DNA]</scope>
    <source>
        <strain evidence="1 2">NCTC10994</strain>
    </source>
</reference>